<dbReference type="AlphaFoldDB" id="A0A4R1S7G8"/>
<dbReference type="EMBL" id="SLUN01000003">
    <property type="protein sequence ID" value="TCL75316.1"/>
    <property type="molecule type" value="Genomic_DNA"/>
</dbReference>
<proteinExistence type="predicted"/>
<name>A0A4R1S7G8_HYDET</name>
<evidence type="ECO:0000313" key="2">
    <source>
        <dbReference type="EMBL" id="TCL75316.1"/>
    </source>
</evidence>
<feature type="transmembrane region" description="Helical" evidence="1">
    <location>
        <begin position="20"/>
        <end position="40"/>
    </location>
</feature>
<evidence type="ECO:0000313" key="3">
    <source>
        <dbReference type="Proteomes" id="UP000295008"/>
    </source>
</evidence>
<organism evidence="2 3">
    <name type="scientific">Hydrogenispora ethanolica</name>
    <dbReference type="NCBI Taxonomy" id="1082276"/>
    <lineage>
        <taxon>Bacteria</taxon>
        <taxon>Bacillati</taxon>
        <taxon>Bacillota</taxon>
        <taxon>Hydrogenispora</taxon>
    </lineage>
</organism>
<accession>A0A4R1S7G8</accession>
<gene>
    <name evidence="2" type="ORF">EDC14_1003250</name>
</gene>
<dbReference type="Proteomes" id="UP000295008">
    <property type="component" value="Unassembled WGS sequence"/>
</dbReference>
<reference evidence="2 3" key="1">
    <citation type="submission" date="2019-03" db="EMBL/GenBank/DDBJ databases">
        <title>Genomic Encyclopedia of Type Strains, Phase IV (KMG-IV): sequencing the most valuable type-strain genomes for metagenomic binning, comparative biology and taxonomic classification.</title>
        <authorList>
            <person name="Goeker M."/>
        </authorList>
    </citation>
    <scope>NUCLEOTIDE SEQUENCE [LARGE SCALE GENOMIC DNA]</scope>
    <source>
        <strain evidence="2 3">LX-B</strain>
    </source>
</reference>
<evidence type="ECO:0000256" key="1">
    <source>
        <dbReference type="SAM" id="Phobius"/>
    </source>
</evidence>
<comment type="caution">
    <text evidence="2">The sequence shown here is derived from an EMBL/GenBank/DDBJ whole genome shotgun (WGS) entry which is preliminary data.</text>
</comment>
<protein>
    <submittedName>
        <fullName evidence="2">Uncharacterized protein</fullName>
    </submittedName>
</protein>
<dbReference type="RefSeq" id="WP_132012974.1">
    <property type="nucleotide sequence ID" value="NZ_SLUN01000003.1"/>
</dbReference>
<sequence>MEYLLGFFQSILTAWLKLNQSILTSPVLNTAVIIAGILLFKKDVNRWIKAISKLKFKDVEITWSKPYSRRQPDKEVKDRDKYYTRIHAVVTSENKLAPSKIIHCLESYFETRLQLKLLDYIVTLDSNRQFMRFRHHITLILSGFIEDEKRGDYFAEALAGCQDDHCIIESFQSNIIER</sequence>
<keyword evidence="1" id="KW-0472">Membrane</keyword>
<keyword evidence="1" id="KW-0812">Transmembrane</keyword>
<keyword evidence="3" id="KW-1185">Reference proteome</keyword>
<keyword evidence="1" id="KW-1133">Transmembrane helix</keyword>